<dbReference type="SUPFAM" id="SSF52540">
    <property type="entry name" value="P-loop containing nucleoside triphosphate hydrolases"/>
    <property type="match status" value="1"/>
</dbReference>
<reference evidence="12" key="1">
    <citation type="submission" date="2012-10" db="EMBL/GenBank/DDBJ databases">
        <authorList>
            <person name="Sandrine L."/>
        </authorList>
    </citation>
    <scope>NUCLEOTIDE SEQUENCE</scope>
</reference>
<keyword evidence="2 8" id="KW-0812">Transmembrane</keyword>
<evidence type="ECO:0000256" key="2">
    <source>
        <dbReference type="ARBA" id="ARBA00022692"/>
    </source>
</evidence>
<dbReference type="SMART" id="SM00382">
    <property type="entry name" value="AAA"/>
    <property type="match status" value="1"/>
</dbReference>
<feature type="domain" description="Peptidase C39" evidence="11">
    <location>
        <begin position="13"/>
        <end position="136"/>
    </location>
</feature>
<dbReference type="PROSITE" id="PS00211">
    <property type="entry name" value="ABC_TRANSPORTER_1"/>
    <property type="match status" value="1"/>
</dbReference>
<keyword evidence="5" id="KW-0067">ATP-binding</keyword>
<dbReference type="InterPro" id="IPR003593">
    <property type="entry name" value="AAA+_ATPase"/>
</dbReference>
<feature type="domain" description="ABC transporter" evidence="9">
    <location>
        <begin position="483"/>
        <end position="717"/>
    </location>
</feature>
<evidence type="ECO:0000259" key="10">
    <source>
        <dbReference type="PROSITE" id="PS50929"/>
    </source>
</evidence>
<feature type="transmembrane region" description="Helical" evidence="8">
    <location>
        <begin position="391"/>
        <end position="412"/>
    </location>
</feature>
<evidence type="ECO:0000256" key="1">
    <source>
        <dbReference type="ARBA" id="ARBA00004141"/>
    </source>
</evidence>
<dbReference type="GO" id="GO:0008233">
    <property type="term" value="F:peptidase activity"/>
    <property type="evidence" value="ECO:0007669"/>
    <property type="project" value="InterPro"/>
</dbReference>
<dbReference type="Pfam" id="PF00005">
    <property type="entry name" value="ABC_tran"/>
    <property type="match status" value="1"/>
</dbReference>
<feature type="transmembrane region" description="Helical" evidence="8">
    <location>
        <begin position="305"/>
        <end position="323"/>
    </location>
</feature>
<sequence>MKRASLEKTVVRQHDATDCGTACLLSLIRYYGGDSSIPHLREISGTSIQGTTLLGLYQAAGKMGFKAEGCEADMAALIEHGKPVILHILTEQKFEHYIVCYKYENGKFLIGDPAVGLSEYTPEELEKLWLSKKCLVLEPSENFVRKKDASTKKKTWIKNLVREDMPLLLTSIGIGIVVAGLGMVMAVFSQKLVDDVLPGRDTQKLLLGIIFVTFLLLVRTLIIALRQKLLLKQGKDFNNRIIDFFYDRLLNLPKPFFDTHKIGDMVARLNDTRRIQTVIATIAGNTMIDALVAVVSFGFLAYYSWQVGLIALLCMPVFFLVIYRHNARIIAQQKDVMMGYSLTESNFISTIDGIATIKNYNKQGAFQKINKLLYELFQQKIYNLGSTQIRIGILSGVIGTLILMGIINFSSWQVFQDRLSIGEMMAVIGIAGSLFPSIANLALIAIPINEAKVAFDRMFDIIGNSDISEVKAQDAHVTTVYVLKINNLGFRFTGRKKLLSNINMNFNKGGVYCVIGESGCGKSTLCQIMQRFYEPETGTMSINDIDANQIPIAVWNDIISVVPQDVFIYNGTVIENICFGQIPEDLSQIVEFCRKYGLDNFFDELPQGLMTIVGEEGINLSGGQKQLLALARALYKPFQILLLDETTSAMDRITETSVCEILNRIKSDKIVVFVTHRLQTARKIADFIYIIKNGSIETSGTHEQLMKTRNFYSEYWQ</sequence>
<feature type="transmembrane region" description="Helical" evidence="8">
    <location>
        <begin position="278"/>
        <end position="299"/>
    </location>
</feature>
<dbReference type="GO" id="GO:0005524">
    <property type="term" value="F:ATP binding"/>
    <property type="evidence" value="ECO:0007669"/>
    <property type="project" value="UniProtKB-KW"/>
</dbReference>
<dbReference type="PROSITE" id="PS50990">
    <property type="entry name" value="PEPTIDASE_C39"/>
    <property type="match status" value="1"/>
</dbReference>
<gene>
    <name evidence="12" type="ORF">BN138_359</name>
</gene>
<keyword evidence="6 8" id="KW-1133">Transmembrane helix</keyword>
<dbReference type="SUPFAM" id="SSF90123">
    <property type="entry name" value="ABC transporter transmembrane region"/>
    <property type="match status" value="1"/>
</dbReference>
<dbReference type="AlphaFoldDB" id="S0DGC4"/>
<dbReference type="InterPro" id="IPR003439">
    <property type="entry name" value="ABC_transporter-like_ATP-bd"/>
</dbReference>
<evidence type="ECO:0000256" key="8">
    <source>
        <dbReference type="SAM" id="Phobius"/>
    </source>
</evidence>
<keyword evidence="3" id="KW-0547">Nucleotide-binding</keyword>
<dbReference type="Pfam" id="PF03412">
    <property type="entry name" value="Peptidase_C39"/>
    <property type="match status" value="1"/>
</dbReference>
<dbReference type="CDD" id="cd18570">
    <property type="entry name" value="ABC_6TM_PCAT1_LagD_like"/>
    <property type="match status" value="1"/>
</dbReference>
<dbReference type="EMBL" id="HF548287">
    <property type="protein sequence ID" value="CCO21171.1"/>
    <property type="molecule type" value="Genomic_DNA"/>
</dbReference>
<evidence type="ECO:0000259" key="11">
    <source>
        <dbReference type="PROSITE" id="PS50990"/>
    </source>
</evidence>
<dbReference type="GO" id="GO:0006508">
    <property type="term" value="P:proteolysis"/>
    <property type="evidence" value="ECO:0007669"/>
    <property type="project" value="InterPro"/>
</dbReference>
<proteinExistence type="predicted"/>
<protein>
    <submittedName>
        <fullName evidence="12">Putative ATPbinding transport protein</fullName>
    </submittedName>
</protein>
<dbReference type="PANTHER" id="PTHR43394:SF1">
    <property type="entry name" value="ATP-BINDING CASSETTE SUB-FAMILY B MEMBER 10, MITOCHONDRIAL"/>
    <property type="match status" value="1"/>
</dbReference>
<feature type="transmembrane region" description="Helical" evidence="8">
    <location>
        <begin position="424"/>
        <end position="448"/>
    </location>
</feature>
<evidence type="ECO:0000256" key="4">
    <source>
        <dbReference type="ARBA" id="ARBA00022801"/>
    </source>
</evidence>
<reference evidence="12" key="2">
    <citation type="journal article" date="2013" name="Biotechnol. Biofuels">
        <title>Mining for hemicellulases in the fungus-growing termite Pseudacanthotermes militaris using functional metagenomics.</title>
        <authorList>
            <person name="Bastien G."/>
            <person name="Arnal G."/>
            <person name="Bozonnet S."/>
            <person name="Laguerre S."/>
            <person name="Ferreira F."/>
            <person name="Faure R."/>
            <person name="Henrissat B."/>
            <person name="Lefevre F."/>
            <person name="Robe P."/>
            <person name="Bouchez O."/>
            <person name="Noirot C."/>
            <person name="Dumon C."/>
            <person name="O'Donohue M."/>
        </authorList>
    </citation>
    <scope>NUCLEOTIDE SEQUENCE</scope>
</reference>
<evidence type="ECO:0000256" key="7">
    <source>
        <dbReference type="ARBA" id="ARBA00023136"/>
    </source>
</evidence>
<dbReference type="InterPro" id="IPR005074">
    <property type="entry name" value="Peptidase_C39"/>
</dbReference>
<dbReference type="Gene3D" id="3.90.70.10">
    <property type="entry name" value="Cysteine proteinases"/>
    <property type="match status" value="1"/>
</dbReference>
<dbReference type="GO" id="GO:0016887">
    <property type="term" value="F:ATP hydrolysis activity"/>
    <property type="evidence" value="ECO:0007669"/>
    <property type="project" value="InterPro"/>
</dbReference>
<dbReference type="InterPro" id="IPR039421">
    <property type="entry name" value="Type_1_exporter"/>
</dbReference>
<evidence type="ECO:0000256" key="5">
    <source>
        <dbReference type="ARBA" id="ARBA00022840"/>
    </source>
</evidence>
<dbReference type="Pfam" id="PF00664">
    <property type="entry name" value="ABC_membrane"/>
    <property type="match status" value="1"/>
</dbReference>
<dbReference type="GO" id="GO:0016020">
    <property type="term" value="C:membrane"/>
    <property type="evidence" value="ECO:0007669"/>
    <property type="project" value="UniProtKB-SubCell"/>
</dbReference>
<dbReference type="GO" id="GO:0015421">
    <property type="term" value="F:ABC-type oligopeptide transporter activity"/>
    <property type="evidence" value="ECO:0007669"/>
    <property type="project" value="TreeGrafter"/>
</dbReference>
<keyword evidence="7 8" id="KW-0472">Membrane</keyword>
<evidence type="ECO:0000313" key="12">
    <source>
        <dbReference type="EMBL" id="CCO21171.1"/>
    </source>
</evidence>
<organism evidence="12">
    <name type="scientific">termite gut metagenome</name>
    <dbReference type="NCBI Taxonomy" id="433724"/>
    <lineage>
        <taxon>unclassified sequences</taxon>
        <taxon>metagenomes</taxon>
        <taxon>organismal metagenomes</taxon>
    </lineage>
</organism>
<dbReference type="InterPro" id="IPR017871">
    <property type="entry name" value="ABC_transporter-like_CS"/>
</dbReference>
<dbReference type="Gene3D" id="1.20.1560.10">
    <property type="entry name" value="ABC transporter type 1, transmembrane domain"/>
    <property type="match status" value="1"/>
</dbReference>
<dbReference type="InterPro" id="IPR036640">
    <property type="entry name" value="ABC1_TM_sf"/>
</dbReference>
<accession>S0DGC4</accession>
<feature type="transmembrane region" description="Helical" evidence="8">
    <location>
        <begin position="205"/>
        <end position="225"/>
    </location>
</feature>
<dbReference type="CDD" id="cd02418">
    <property type="entry name" value="Peptidase_C39B"/>
    <property type="match status" value="1"/>
</dbReference>
<dbReference type="Gene3D" id="3.40.50.300">
    <property type="entry name" value="P-loop containing nucleotide triphosphate hydrolases"/>
    <property type="match status" value="1"/>
</dbReference>
<evidence type="ECO:0000256" key="3">
    <source>
        <dbReference type="ARBA" id="ARBA00022741"/>
    </source>
</evidence>
<evidence type="ECO:0000256" key="6">
    <source>
        <dbReference type="ARBA" id="ARBA00022989"/>
    </source>
</evidence>
<dbReference type="InterPro" id="IPR027417">
    <property type="entry name" value="P-loop_NTPase"/>
</dbReference>
<comment type="subcellular location">
    <subcellularLocation>
        <location evidence="1">Membrane</location>
        <topology evidence="1">Multi-pass membrane protein</topology>
    </subcellularLocation>
</comment>
<name>S0DGC4_9ZZZZ</name>
<dbReference type="PROSITE" id="PS50929">
    <property type="entry name" value="ABC_TM1F"/>
    <property type="match status" value="1"/>
</dbReference>
<feature type="domain" description="ABC transmembrane type-1" evidence="10">
    <location>
        <begin position="169"/>
        <end position="442"/>
    </location>
</feature>
<feature type="transmembrane region" description="Helical" evidence="8">
    <location>
        <begin position="167"/>
        <end position="193"/>
    </location>
</feature>
<dbReference type="PANTHER" id="PTHR43394">
    <property type="entry name" value="ATP-DEPENDENT PERMEASE MDL1, MITOCHONDRIAL"/>
    <property type="match status" value="1"/>
</dbReference>
<dbReference type="InterPro" id="IPR011527">
    <property type="entry name" value="ABC1_TM_dom"/>
</dbReference>
<evidence type="ECO:0000259" key="9">
    <source>
        <dbReference type="PROSITE" id="PS50893"/>
    </source>
</evidence>
<keyword evidence="4" id="KW-0378">Hydrolase</keyword>
<dbReference type="PROSITE" id="PS50893">
    <property type="entry name" value="ABC_TRANSPORTER_2"/>
    <property type="match status" value="1"/>
</dbReference>